<keyword evidence="12" id="KW-1185">Reference proteome</keyword>
<accession>A0ABU1F8S5</accession>
<keyword evidence="3 8" id="KW-0813">Transport</keyword>
<dbReference type="InterPro" id="IPR029020">
    <property type="entry name" value="Ammonium/urea_transptr"/>
</dbReference>
<dbReference type="PANTHER" id="PTHR43029">
    <property type="entry name" value="AMMONIUM TRANSPORTER MEP2"/>
    <property type="match status" value="1"/>
</dbReference>
<feature type="transmembrane region" description="Helical" evidence="8">
    <location>
        <begin position="164"/>
        <end position="185"/>
    </location>
</feature>
<reference evidence="11 12" key="1">
    <citation type="submission" date="2023-09" db="EMBL/GenBank/DDBJ databases">
        <title>Xinfangfangia sedmenti sp. nov., isolated the sedment.</title>
        <authorList>
            <person name="Xu L."/>
        </authorList>
    </citation>
    <scope>NUCLEOTIDE SEQUENCE [LARGE SCALE GENOMIC DNA]</scope>
    <source>
        <strain evidence="11 12">LG-4</strain>
    </source>
</reference>
<dbReference type="Pfam" id="PF00909">
    <property type="entry name" value="Ammonium_transp"/>
    <property type="match status" value="1"/>
</dbReference>
<evidence type="ECO:0000256" key="4">
    <source>
        <dbReference type="ARBA" id="ARBA00022692"/>
    </source>
</evidence>
<feature type="transmembrane region" description="Helical" evidence="8">
    <location>
        <begin position="236"/>
        <end position="253"/>
    </location>
</feature>
<organism evidence="11 12">
    <name type="scientific">Ruixingdingia sedimenti</name>
    <dbReference type="NCBI Taxonomy" id="3073604"/>
    <lineage>
        <taxon>Bacteria</taxon>
        <taxon>Pseudomonadati</taxon>
        <taxon>Pseudomonadota</taxon>
        <taxon>Alphaproteobacteria</taxon>
        <taxon>Rhodobacterales</taxon>
        <taxon>Paracoccaceae</taxon>
        <taxon>Ruixingdingia</taxon>
    </lineage>
</organism>
<dbReference type="PANTHER" id="PTHR43029:SF10">
    <property type="entry name" value="AMMONIUM TRANSPORTER MEP2"/>
    <property type="match status" value="1"/>
</dbReference>
<feature type="transmembrane region" description="Helical" evidence="8">
    <location>
        <begin position="135"/>
        <end position="157"/>
    </location>
</feature>
<feature type="transmembrane region" description="Helical" evidence="8">
    <location>
        <begin position="352"/>
        <end position="370"/>
    </location>
</feature>
<feature type="transmembrane region" description="Helical" evidence="8">
    <location>
        <begin position="259"/>
        <end position="284"/>
    </location>
</feature>
<evidence type="ECO:0000256" key="3">
    <source>
        <dbReference type="ARBA" id="ARBA00022448"/>
    </source>
</evidence>
<dbReference type="NCBIfam" id="TIGR00836">
    <property type="entry name" value="amt"/>
    <property type="match status" value="1"/>
</dbReference>
<evidence type="ECO:0000259" key="10">
    <source>
        <dbReference type="Pfam" id="PF00909"/>
    </source>
</evidence>
<dbReference type="Gene3D" id="1.10.3430.10">
    <property type="entry name" value="Ammonium transporter AmtB like domains"/>
    <property type="match status" value="1"/>
</dbReference>
<feature type="transmembrane region" description="Helical" evidence="8">
    <location>
        <begin position="205"/>
        <end position="224"/>
    </location>
</feature>
<dbReference type="Proteomes" id="UP001247754">
    <property type="component" value="Unassembled WGS sequence"/>
</dbReference>
<evidence type="ECO:0000256" key="1">
    <source>
        <dbReference type="ARBA" id="ARBA00004141"/>
    </source>
</evidence>
<comment type="subcellular location">
    <subcellularLocation>
        <location evidence="8">Cell membrane</location>
        <topology evidence="8">Multi-pass membrane protein</topology>
    </subcellularLocation>
    <subcellularLocation>
        <location evidence="1">Membrane</location>
        <topology evidence="1">Multi-pass membrane protein</topology>
    </subcellularLocation>
</comment>
<keyword evidence="5 8" id="KW-1133">Transmembrane helix</keyword>
<dbReference type="SUPFAM" id="SSF111352">
    <property type="entry name" value="Ammonium transporter"/>
    <property type="match status" value="1"/>
</dbReference>
<comment type="caution">
    <text evidence="11">The sequence shown here is derived from an EMBL/GenBank/DDBJ whole genome shotgun (WGS) entry which is preliminary data.</text>
</comment>
<evidence type="ECO:0000313" key="11">
    <source>
        <dbReference type="EMBL" id="MDR5653033.1"/>
    </source>
</evidence>
<dbReference type="RefSeq" id="WP_310457273.1">
    <property type="nucleotide sequence ID" value="NZ_JAVKPH010000010.1"/>
</dbReference>
<keyword evidence="7 8" id="KW-0924">Ammonia transport</keyword>
<dbReference type="InterPro" id="IPR001905">
    <property type="entry name" value="Ammonium_transpt"/>
</dbReference>
<comment type="similarity">
    <text evidence="2 8">Belongs to the ammonia transporter channel (TC 1.A.11.2) family.</text>
</comment>
<protein>
    <recommendedName>
        <fullName evidence="8">Ammonium transporter</fullName>
    </recommendedName>
</protein>
<sequence length="445" mass="46047">MSNMTKYPGLAAVLAALAALPAWAQDAAEAVEEVAEAAPALDTGDTAWMLISTALVLFMILPGVALFYGGLVRTKNMLSILMQTTAITAMCMIIYVLYGYSFAFGGSDSAFFGGFGKLFLAGIGPDTLSGTIPEYVFVSFQMTFVCITSALIIGGFAERIRFGAVLLFVALWATFVYFPVAHMAWDANGLFFGWEVFDFAGGTVVHINAGVAALVGAVVLGPRIGYGKENMAPHSLTLTLVGAAILFVGWFGFNAGSALGAGATAGLAMINTFTATAGGILGWVLVEYLSRGKASMLGGASGMIAGLVAITPAAGVVGPVGAIFLGAIASAVCYWFVAVVKNRLGYDDSLDVFGIHCIGGIVGAVGAGVFCAPSLGGQGFAGDRGMAEQVIYQVMAVGVTILWCAVVSFILFKIVGLVMGGLRVTPEAEREGLDLTAHGERAYHY</sequence>
<evidence type="ECO:0000256" key="2">
    <source>
        <dbReference type="ARBA" id="ARBA00005887"/>
    </source>
</evidence>
<dbReference type="InterPro" id="IPR018047">
    <property type="entry name" value="Ammonium_transpt_CS"/>
</dbReference>
<keyword evidence="9" id="KW-0732">Signal</keyword>
<dbReference type="PROSITE" id="PS01219">
    <property type="entry name" value="AMMONIUM_TRANSP"/>
    <property type="match status" value="1"/>
</dbReference>
<feature type="transmembrane region" description="Helical" evidence="8">
    <location>
        <begin position="48"/>
        <end position="68"/>
    </location>
</feature>
<feature type="transmembrane region" description="Helical" evidence="8">
    <location>
        <begin position="296"/>
        <end position="314"/>
    </location>
</feature>
<feature type="signal peptide" evidence="9">
    <location>
        <begin position="1"/>
        <end position="24"/>
    </location>
</feature>
<evidence type="ECO:0000313" key="12">
    <source>
        <dbReference type="Proteomes" id="UP001247754"/>
    </source>
</evidence>
<dbReference type="EMBL" id="JAVKPH010000010">
    <property type="protein sequence ID" value="MDR5653033.1"/>
    <property type="molecule type" value="Genomic_DNA"/>
</dbReference>
<evidence type="ECO:0000256" key="5">
    <source>
        <dbReference type="ARBA" id="ARBA00022989"/>
    </source>
</evidence>
<dbReference type="InterPro" id="IPR024041">
    <property type="entry name" value="NH4_transpt_AmtB-like_dom"/>
</dbReference>
<name>A0ABU1F8S5_9RHOB</name>
<feature type="transmembrane region" description="Helical" evidence="8">
    <location>
        <begin position="320"/>
        <end position="340"/>
    </location>
</feature>
<feature type="domain" description="Ammonium transporter AmtB-like" evidence="10">
    <location>
        <begin position="47"/>
        <end position="443"/>
    </location>
</feature>
<evidence type="ECO:0000256" key="7">
    <source>
        <dbReference type="ARBA" id="ARBA00023177"/>
    </source>
</evidence>
<feature type="chain" id="PRO_5046943222" description="Ammonium transporter" evidence="9">
    <location>
        <begin position="25"/>
        <end position="445"/>
    </location>
</feature>
<keyword evidence="4 8" id="KW-0812">Transmembrane</keyword>
<evidence type="ECO:0000256" key="6">
    <source>
        <dbReference type="ARBA" id="ARBA00023136"/>
    </source>
</evidence>
<feature type="transmembrane region" description="Helical" evidence="8">
    <location>
        <begin position="390"/>
        <end position="412"/>
    </location>
</feature>
<gene>
    <name evidence="11" type="ORF">RGD00_10480</name>
</gene>
<evidence type="ECO:0000256" key="9">
    <source>
        <dbReference type="SAM" id="SignalP"/>
    </source>
</evidence>
<proteinExistence type="inferred from homology"/>
<evidence type="ECO:0000256" key="8">
    <source>
        <dbReference type="RuleBase" id="RU362002"/>
    </source>
</evidence>
<keyword evidence="6 8" id="KW-0472">Membrane</keyword>